<dbReference type="Gene3D" id="3.40.630.30">
    <property type="match status" value="1"/>
</dbReference>
<sequence length="166" mass="19217">MSKVIIRPVKVDDTPYINELRIMKGVKENILGISTERLEYTEEFIKNIDINKHMLVAQLKEEDKVVGLVGLNVNTTPRLRHSASIGIMVHRDYQSKGIGKELMKEILDLADNWLMLKRVELGVFADNERAIKLYEACGFKIEGRRKYAAIRNGKYEDEYIMGRYNI</sequence>
<evidence type="ECO:0000313" key="3">
    <source>
        <dbReference type="Proteomes" id="UP001222800"/>
    </source>
</evidence>
<dbReference type="EMBL" id="CP120733">
    <property type="protein sequence ID" value="WFD10425.1"/>
    <property type="molecule type" value="Genomic_DNA"/>
</dbReference>
<dbReference type="Pfam" id="PF00583">
    <property type="entry name" value="Acetyltransf_1"/>
    <property type="match status" value="1"/>
</dbReference>
<dbReference type="RefSeq" id="WP_277732393.1">
    <property type="nucleotide sequence ID" value="NZ_CP120733.1"/>
</dbReference>
<dbReference type="SUPFAM" id="SSF55729">
    <property type="entry name" value="Acyl-CoA N-acyltransferases (Nat)"/>
    <property type="match status" value="1"/>
</dbReference>
<dbReference type="InterPro" id="IPR016181">
    <property type="entry name" value="Acyl_CoA_acyltransferase"/>
</dbReference>
<dbReference type="PANTHER" id="PTHR43415">
    <property type="entry name" value="SPERMIDINE N(1)-ACETYLTRANSFERASE"/>
    <property type="match status" value="1"/>
</dbReference>
<feature type="domain" description="N-acetyltransferase" evidence="1">
    <location>
        <begin position="4"/>
        <end position="166"/>
    </location>
</feature>
<evidence type="ECO:0000259" key="1">
    <source>
        <dbReference type="PROSITE" id="PS51186"/>
    </source>
</evidence>
<gene>
    <name evidence="2" type="ORF">P4S50_19540</name>
</gene>
<dbReference type="EC" id="2.3.1.-" evidence="2"/>
<protein>
    <submittedName>
        <fullName evidence="2">GNAT family N-acetyltransferase</fullName>
        <ecNumber evidence="2">2.3.1.-</ecNumber>
    </submittedName>
</protein>
<accession>A0ABY8EHV5</accession>
<dbReference type="PROSITE" id="PS51186">
    <property type="entry name" value="GNAT"/>
    <property type="match status" value="1"/>
</dbReference>
<organism evidence="2 3">
    <name type="scientific">Tepidibacter hydrothermalis</name>
    <dbReference type="NCBI Taxonomy" id="3036126"/>
    <lineage>
        <taxon>Bacteria</taxon>
        <taxon>Bacillati</taxon>
        <taxon>Bacillota</taxon>
        <taxon>Clostridia</taxon>
        <taxon>Peptostreptococcales</taxon>
        <taxon>Peptostreptococcaceae</taxon>
        <taxon>Tepidibacter</taxon>
    </lineage>
</organism>
<keyword evidence="3" id="KW-1185">Reference proteome</keyword>
<dbReference type="GO" id="GO:0016746">
    <property type="term" value="F:acyltransferase activity"/>
    <property type="evidence" value="ECO:0007669"/>
    <property type="project" value="UniProtKB-KW"/>
</dbReference>
<reference evidence="2 3" key="1">
    <citation type="submission" date="2023-03" db="EMBL/GenBank/DDBJ databases">
        <title>Complete genome sequence of Tepidibacter sp. SWIR-1, isolated from a deep-sea hydrothermal vent.</title>
        <authorList>
            <person name="Li X."/>
        </authorList>
    </citation>
    <scope>NUCLEOTIDE SEQUENCE [LARGE SCALE GENOMIC DNA]</scope>
    <source>
        <strain evidence="2 3">SWIR-1</strain>
    </source>
</reference>
<dbReference type="CDD" id="cd04301">
    <property type="entry name" value="NAT_SF"/>
    <property type="match status" value="1"/>
</dbReference>
<dbReference type="Proteomes" id="UP001222800">
    <property type="component" value="Chromosome"/>
</dbReference>
<dbReference type="InterPro" id="IPR000182">
    <property type="entry name" value="GNAT_dom"/>
</dbReference>
<name>A0ABY8EHV5_9FIRM</name>
<dbReference type="PANTHER" id="PTHR43415:SF3">
    <property type="entry name" value="GNAT-FAMILY ACETYLTRANSFERASE"/>
    <property type="match status" value="1"/>
</dbReference>
<keyword evidence="2" id="KW-0012">Acyltransferase</keyword>
<keyword evidence="2" id="KW-0808">Transferase</keyword>
<proteinExistence type="predicted"/>
<evidence type="ECO:0000313" key="2">
    <source>
        <dbReference type="EMBL" id="WFD10425.1"/>
    </source>
</evidence>